<evidence type="ECO:0000313" key="3">
    <source>
        <dbReference type="Proteomes" id="UP000567885"/>
    </source>
</evidence>
<keyword evidence="1" id="KW-1133">Transmembrane helix</keyword>
<evidence type="ECO:0000313" key="2">
    <source>
        <dbReference type="EMBL" id="KAF5679227.1"/>
    </source>
</evidence>
<dbReference type="EMBL" id="JAAGWQ010000013">
    <property type="protein sequence ID" value="KAF5679227.1"/>
    <property type="molecule type" value="Genomic_DNA"/>
</dbReference>
<name>A0A8H5U0Y3_FUSHE</name>
<reference evidence="2 3" key="1">
    <citation type="submission" date="2020-05" db="EMBL/GenBank/DDBJ databases">
        <title>Identification and distribution of gene clusters putatively required for synthesis of sphingolipid metabolism inhibitors in phylogenetically diverse species of the filamentous fungus Fusarium.</title>
        <authorList>
            <person name="Kim H.-S."/>
            <person name="Busman M."/>
            <person name="Brown D.W."/>
            <person name="Divon H."/>
            <person name="Uhlig S."/>
            <person name="Proctor R.H."/>
        </authorList>
    </citation>
    <scope>NUCLEOTIDE SEQUENCE [LARGE SCALE GENOMIC DNA]</scope>
    <source>
        <strain evidence="2 3">NRRL 20693</strain>
    </source>
</reference>
<keyword evidence="1" id="KW-0472">Membrane</keyword>
<dbReference type="Proteomes" id="UP000567885">
    <property type="component" value="Unassembled WGS sequence"/>
</dbReference>
<sequence>MVPFIDPQIIAFAGPPPVQIDLNTSTAISDRAAIIAVLILAVLAIALRFAARSIQRTKLYWDDWAIVLSMILVGGTASLAIVGKCIISPLR</sequence>
<keyword evidence="1" id="KW-0812">Transmembrane</keyword>
<keyword evidence="3" id="KW-1185">Reference proteome</keyword>
<dbReference type="AlphaFoldDB" id="A0A8H5U0Y3"/>
<gene>
    <name evidence="2" type="ORF">FHETE_968</name>
</gene>
<comment type="caution">
    <text evidence="2">The sequence shown here is derived from an EMBL/GenBank/DDBJ whole genome shotgun (WGS) entry which is preliminary data.</text>
</comment>
<feature type="transmembrane region" description="Helical" evidence="1">
    <location>
        <begin position="63"/>
        <end position="83"/>
    </location>
</feature>
<organism evidence="2 3">
    <name type="scientific">Fusarium heterosporum</name>
    <dbReference type="NCBI Taxonomy" id="42747"/>
    <lineage>
        <taxon>Eukaryota</taxon>
        <taxon>Fungi</taxon>
        <taxon>Dikarya</taxon>
        <taxon>Ascomycota</taxon>
        <taxon>Pezizomycotina</taxon>
        <taxon>Sordariomycetes</taxon>
        <taxon>Hypocreomycetidae</taxon>
        <taxon>Hypocreales</taxon>
        <taxon>Nectriaceae</taxon>
        <taxon>Fusarium</taxon>
        <taxon>Fusarium heterosporum species complex</taxon>
    </lineage>
</organism>
<evidence type="ECO:0000256" key="1">
    <source>
        <dbReference type="SAM" id="Phobius"/>
    </source>
</evidence>
<protein>
    <submittedName>
        <fullName evidence="2">Pth11-like integral membrane</fullName>
    </submittedName>
</protein>
<accession>A0A8H5U0Y3</accession>
<proteinExistence type="predicted"/>
<feature type="transmembrane region" description="Helical" evidence="1">
    <location>
        <begin position="32"/>
        <end position="51"/>
    </location>
</feature>